<dbReference type="GO" id="GO:0005634">
    <property type="term" value="C:nucleus"/>
    <property type="evidence" value="ECO:0007669"/>
    <property type="project" value="UniProtKB-SubCell"/>
</dbReference>
<evidence type="ECO:0000256" key="2">
    <source>
        <dbReference type="RuleBase" id="RU000682"/>
    </source>
</evidence>
<dbReference type="Pfam" id="PF00046">
    <property type="entry name" value="Homeodomain"/>
    <property type="match status" value="1"/>
</dbReference>
<organism evidence="5 6">
    <name type="scientific">Suillus fuscotomentosus</name>
    <dbReference type="NCBI Taxonomy" id="1912939"/>
    <lineage>
        <taxon>Eukaryota</taxon>
        <taxon>Fungi</taxon>
        <taxon>Dikarya</taxon>
        <taxon>Basidiomycota</taxon>
        <taxon>Agaricomycotina</taxon>
        <taxon>Agaricomycetes</taxon>
        <taxon>Agaricomycetidae</taxon>
        <taxon>Boletales</taxon>
        <taxon>Suillineae</taxon>
        <taxon>Suillaceae</taxon>
        <taxon>Suillus</taxon>
    </lineage>
</organism>
<dbReference type="Proteomes" id="UP001195769">
    <property type="component" value="Unassembled WGS sequence"/>
</dbReference>
<gene>
    <name evidence="5" type="ORF">F5891DRAFT_1103689</name>
</gene>
<dbReference type="SMART" id="SM00389">
    <property type="entry name" value="HOX"/>
    <property type="match status" value="1"/>
</dbReference>
<dbReference type="InterPro" id="IPR009057">
    <property type="entry name" value="Homeodomain-like_sf"/>
</dbReference>
<keyword evidence="1 2" id="KW-0371">Homeobox</keyword>
<keyword evidence="6" id="KW-1185">Reference proteome</keyword>
<feature type="compositionally biased region" description="Low complexity" evidence="3">
    <location>
        <begin position="447"/>
        <end position="490"/>
    </location>
</feature>
<dbReference type="InterPro" id="IPR001356">
    <property type="entry name" value="HD"/>
</dbReference>
<dbReference type="GO" id="GO:0003677">
    <property type="term" value="F:DNA binding"/>
    <property type="evidence" value="ECO:0007669"/>
    <property type="project" value="UniProtKB-UniRule"/>
</dbReference>
<dbReference type="Gene3D" id="1.10.10.60">
    <property type="entry name" value="Homeodomain-like"/>
    <property type="match status" value="1"/>
</dbReference>
<keyword evidence="1 2" id="KW-0238">DNA-binding</keyword>
<evidence type="ECO:0000256" key="1">
    <source>
        <dbReference type="PROSITE-ProRule" id="PRU00108"/>
    </source>
</evidence>
<dbReference type="PROSITE" id="PS50071">
    <property type="entry name" value="HOMEOBOX_2"/>
    <property type="match status" value="1"/>
</dbReference>
<name>A0AAD4HQ42_9AGAM</name>
<sequence length="570" mass="62421">MAGASSVESILKRIIERAQECLAHPSVLASSFAPQSCSPRQQPIANISLPDPPSIYSALLAAGACHDISLAINQAYQTRAAELRAFCHSAVARVYSNQAQYPSKFRYVPGQKVLPVFTELYLRQLSTWRQECIDLYLKHTSTSDKIQTSSGGPKFNHEYVPLLEYFFAENPFPTHADKAFLAKKSAMTYRQIHVWFQNRRNRMKKEGQVLRKKAVVEGATLPLDSLYRRMEKFIVPEEKKVPTSPPSPLHSLIKQRDEMMSIADDRSNALEPLAPLHAFPYSYPPSCSYDPFPSKNGVTNFGAPKWFRRPMTTAVRCPTLDIDGLVDRFSRINILDDSGLRSRCSVDSYAAVAAITIIPFPAPLPALIRGTATRIAPIRVPLLSVPATASRRHVFNTPSPQSRPITLMPASETPGGQKARRRKMAPLPKRIPHRDPVSHRGVTPAVSEASIASPSPSSCSRSSSFGSESSSQSRLFSSASSMSSSSSGIITPPPFPSPSIQASPPTSLYNFSSNMTDLFGDALESVPSPVEGLQLDFNSTIFGHEHIPKSSAFDFSFGAPPAADPVRAPP</sequence>
<reference evidence="5" key="1">
    <citation type="journal article" date="2020" name="New Phytol.">
        <title>Comparative genomics reveals dynamic genome evolution in host specialist ectomycorrhizal fungi.</title>
        <authorList>
            <person name="Lofgren L.A."/>
            <person name="Nguyen N.H."/>
            <person name="Vilgalys R."/>
            <person name="Ruytinx J."/>
            <person name="Liao H.L."/>
            <person name="Branco S."/>
            <person name="Kuo A."/>
            <person name="LaButti K."/>
            <person name="Lipzen A."/>
            <person name="Andreopoulos W."/>
            <person name="Pangilinan J."/>
            <person name="Riley R."/>
            <person name="Hundley H."/>
            <person name="Na H."/>
            <person name="Barry K."/>
            <person name="Grigoriev I.V."/>
            <person name="Stajich J.E."/>
            <person name="Kennedy P.G."/>
        </authorList>
    </citation>
    <scope>NUCLEOTIDE SEQUENCE</scope>
    <source>
        <strain evidence="5">FC203</strain>
    </source>
</reference>
<keyword evidence="1 2" id="KW-0539">Nucleus</keyword>
<evidence type="ECO:0000259" key="4">
    <source>
        <dbReference type="PROSITE" id="PS50071"/>
    </source>
</evidence>
<dbReference type="CDD" id="cd00086">
    <property type="entry name" value="homeodomain"/>
    <property type="match status" value="1"/>
</dbReference>
<proteinExistence type="predicted"/>
<dbReference type="SUPFAM" id="SSF46689">
    <property type="entry name" value="Homeodomain-like"/>
    <property type="match status" value="1"/>
</dbReference>
<comment type="caution">
    <text evidence="5">The sequence shown here is derived from an EMBL/GenBank/DDBJ whole genome shotgun (WGS) entry which is preliminary data.</text>
</comment>
<evidence type="ECO:0000313" key="5">
    <source>
        <dbReference type="EMBL" id="KAG1904677.1"/>
    </source>
</evidence>
<feature type="DNA-binding region" description="Homeobox" evidence="1">
    <location>
        <begin position="157"/>
        <end position="207"/>
    </location>
</feature>
<evidence type="ECO:0000256" key="3">
    <source>
        <dbReference type="SAM" id="MobiDB-lite"/>
    </source>
</evidence>
<evidence type="ECO:0000313" key="6">
    <source>
        <dbReference type="Proteomes" id="UP001195769"/>
    </source>
</evidence>
<dbReference type="GeneID" id="64657914"/>
<dbReference type="AlphaFoldDB" id="A0AAD4HQ42"/>
<feature type="domain" description="Homeobox" evidence="4">
    <location>
        <begin position="155"/>
        <end position="206"/>
    </location>
</feature>
<comment type="subcellular location">
    <subcellularLocation>
        <location evidence="1 2">Nucleus</location>
    </subcellularLocation>
</comment>
<feature type="region of interest" description="Disordered" evidence="3">
    <location>
        <begin position="393"/>
        <end position="502"/>
    </location>
</feature>
<accession>A0AAD4HQ42</accession>
<dbReference type="RefSeq" id="XP_041230252.1">
    <property type="nucleotide sequence ID" value="XM_041363616.1"/>
</dbReference>
<protein>
    <submittedName>
        <fullName evidence="5">Homeodomain protein 2</fullName>
    </submittedName>
</protein>
<dbReference type="EMBL" id="JABBWK010000009">
    <property type="protein sequence ID" value="KAG1904677.1"/>
    <property type="molecule type" value="Genomic_DNA"/>
</dbReference>